<gene>
    <name evidence="1" type="ORF">SAMN05216402_3258</name>
</gene>
<evidence type="ECO:0000313" key="2">
    <source>
        <dbReference type="Proteomes" id="UP000183471"/>
    </source>
</evidence>
<dbReference type="EMBL" id="FNKY01000002">
    <property type="protein sequence ID" value="SDR10750.1"/>
    <property type="molecule type" value="Genomic_DNA"/>
</dbReference>
<dbReference type="InterPro" id="IPR036291">
    <property type="entry name" value="NAD(P)-bd_dom_sf"/>
</dbReference>
<evidence type="ECO:0000313" key="1">
    <source>
        <dbReference type="EMBL" id="SDR10750.1"/>
    </source>
</evidence>
<dbReference type="Proteomes" id="UP000183471">
    <property type="component" value="Unassembled WGS sequence"/>
</dbReference>
<evidence type="ECO:0008006" key="3">
    <source>
        <dbReference type="Google" id="ProtNLM"/>
    </source>
</evidence>
<keyword evidence="2" id="KW-1185">Reference proteome</keyword>
<comment type="caution">
    <text evidence="1">The sequence shown here is derived from an EMBL/GenBank/DDBJ whole genome shotgun (WGS) entry which is preliminary data.</text>
</comment>
<sequence length="79" mass="8577">MSDTTQKDTTKPVVAVFGATGHTARFVIAELLRRGMTPIGIARNAAAFSAANFPQSEVFCRQATVDDAVSLDQPRRRHC</sequence>
<dbReference type="SUPFAM" id="SSF51735">
    <property type="entry name" value="NAD(P)-binding Rossmann-fold domains"/>
    <property type="match status" value="1"/>
</dbReference>
<protein>
    <recommendedName>
        <fullName evidence="3">NAD(P)-binding domain-containing protein</fullName>
    </recommendedName>
</protein>
<dbReference type="RefSeq" id="WP_218124363.1">
    <property type="nucleotide sequence ID" value="NZ_FNKY01000002.1"/>
</dbReference>
<reference evidence="1 2" key="1">
    <citation type="submission" date="2016-10" db="EMBL/GenBank/DDBJ databases">
        <authorList>
            <person name="Varghese N."/>
            <person name="Submissions S."/>
        </authorList>
    </citation>
    <scope>NUCLEOTIDE SEQUENCE [LARGE SCALE GENOMIC DNA]</scope>
    <source>
        <strain evidence="1 2">Nl1</strain>
    </source>
</reference>
<organism evidence="1 2">
    <name type="scientific">Nitrosospira multiformis</name>
    <dbReference type="NCBI Taxonomy" id="1231"/>
    <lineage>
        <taxon>Bacteria</taxon>
        <taxon>Pseudomonadati</taxon>
        <taxon>Pseudomonadota</taxon>
        <taxon>Betaproteobacteria</taxon>
        <taxon>Nitrosomonadales</taxon>
        <taxon>Nitrosomonadaceae</taxon>
        <taxon>Nitrosospira</taxon>
    </lineage>
</organism>
<proteinExistence type="predicted"/>
<name>A0ABY0TMQ8_9PROT</name>
<dbReference type="Gene3D" id="3.40.50.720">
    <property type="entry name" value="NAD(P)-binding Rossmann-like Domain"/>
    <property type="match status" value="1"/>
</dbReference>
<accession>A0ABY0TMQ8</accession>